<evidence type="ECO:0000259" key="2">
    <source>
        <dbReference type="Pfam" id="PF13791"/>
    </source>
</evidence>
<protein>
    <recommendedName>
        <fullName evidence="2">Sigma factor regulator C-terminal domain-containing protein</fullName>
    </recommendedName>
</protein>
<keyword evidence="4" id="KW-1185">Reference proteome</keyword>
<evidence type="ECO:0000256" key="1">
    <source>
        <dbReference type="SAM" id="Phobius"/>
    </source>
</evidence>
<gene>
    <name evidence="3" type="ORF">C1I91_20290</name>
</gene>
<dbReference type="RefSeq" id="WP_128214501.1">
    <property type="nucleotide sequence ID" value="NZ_CP025746.1"/>
</dbReference>
<dbReference type="Pfam" id="PF13791">
    <property type="entry name" value="Sigma_reg_C"/>
    <property type="match status" value="1"/>
</dbReference>
<sequence length="373" mass="42534">MKDDIENKLDELFDKKSKKNRKIIFAARVKSIAITVSIILVILSLIYVGMSRVVIDKVINKIDIKLSDKKSLIVNDIEKEYEIMHPDQYLTQDTYLKGFLSGNIKIDTYKVIEKNLVATEPIERGFNLKEMLPSEREQYTSVSESGNGISTLSPGSVHDKLKDVDFFNSVGQRRMIFFYPFSDYKDLYRNDISKLNQVDDKKVAEMALSFDKYYSIEEIQKIIPSGITITWYWVDDVSEEGKKAILASDDKDTQSIREGYNGTRKDGLFRRVVSEDNAIGIKAIDMIGCKIDNPQDSFVKSIYRNDYKDDGVKNLKNTLEIKETNDQSNRLKYNEKSIRIGGVVVTGSVEHLKALSKVSSIKASTFGVIVDKY</sequence>
<keyword evidence="1" id="KW-1133">Transmembrane helix</keyword>
<dbReference type="AlphaFoldDB" id="A0A3R5QWD7"/>
<reference evidence="3 4" key="1">
    <citation type="submission" date="2018-01" db="EMBL/GenBank/DDBJ databases">
        <title>Genome Sequencing and Assembly of Anaerobacter polyendosporus strain CT4.</title>
        <authorList>
            <person name="Tachaapaikoon C."/>
            <person name="Sutheeworapong S."/>
            <person name="Jenjaroenpun P."/>
            <person name="Wongsurawat T."/>
            <person name="Nookeaw I."/>
            <person name="Cheawchanlertfa P."/>
            <person name="Kosugi A."/>
            <person name="Cheevadhanarak S."/>
            <person name="Ratanakhanokchai K."/>
        </authorList>
    </citation>
    <scope>NUCLEOTIDE SEQUENCE [LARGE SCALE GENOMIC DNA]</scope>
    <source>
        <strain evidence="3 4">CT4</strain>
    </source>
</reference>
<feature type="domain" description="Sigma factor regulator C-terminal" evidence="2">
    <location>
        <begin position="195"/>
        <end position="368"/>
    </location>
</feature>
<evidence type="ECO:0000313" key="3">
    <source>
        <dbReference type="EMBL" id="QAA33779.1"/>
    </source>
</evidence>
<dbReference type="KEGG" id="cmah:C1I91_20290"/>
<accession>A0A3R5QWD7</accession>
<dbReference type="Proteomes" id="UP000286268">
    <property type="component" value="Chromosome"/>
</dbReference>
<organism evidence="3 4">
    <name type="scientific">Clostridium manihotivorum</name>
    <dbReference type="NCBI Taxonomy" id="2320868"/>
    <lineage>
        <taxon>Bacteria</taxon>
        <taxon>Bacillati</taxon>
        <taxon>Bacillota</taxon>
        <taxon>Clostridia</taxon>
        <taxon>Eubacteriales</taxon>
        <taxon>Clostridiaceae</taxon>
        <taxon>Clostridium</taxon>
    </lineage>
</organism>
<keyword evidence="1" id="KW-0812">Transmembrane</keyword>
<dbReference type="EMBL" id="CP025746">
    <property type="protein sequence ID" value="QAA33779.1"/>
    <property type="molecule type" value="Genomic_DNA"/>
</dbReference>
<name>A0A3R5QWD7_9CLOT</name>
<keyword evidence="1" id="KW-0472">Membrane</keyword>
<dbReference type="InterPro" id="IPR025672">
    <property type="entry name" value="Sigma_reg_C_dom"/>
</dbReference>
<proteinExistence type="predicted"/>
<dbReference type="OrthoDB" id="1730160at2"/>
<evidence type="ECO:0000313" key="4">
    <source>
        <dbReference type="Proteomes" id="UP000286268"/>
    </source>
</evidence>
<feature type="transmembrane region" description="Helical" evidence="1">
    <location>
        <begin position="25"/>
        <end position="50"/>
    </location>
</feature>